<feature type="region of interest" description="Disordered" evidence="2">
    <location>
        <begin position="295"/>
        <end position="355"/>
    </location>
</feature>
<dbReference type="Pfam" id="PF07460">
    <property type="entry name" value="NUMOD3"/>
    <property type="match status" value="1"/>
</dbReference>
<feature type="compositionally biased region" description="Basic and acidic residues" evidence="2">
    <location>
        <begin position="101"/>
        <end position="112"/>
    </location>
</feature>
<feature type="compositionally biased region" description="Basic and acidic residues" evidence="2">
    <location>
        <begin position="319"/>
        <end position="335"/>
    </location>
</feature>
<proteinExistence type="predicted"/>
<reference evidence="4" key="2">
    <citation type="submission" date="2023-06" db="EMBL/GenBank/DDBJ databases">
        <authorList>
            <person name="Ma L."/>
            <person name="Liu K.-W."/>
            <person name="Li Z."/>
            <person name="Hsiao Y.-Y."/>
            <person name="Qi Y."/>
            <person name="Fu T."/>
            <person name="Tang G."/>
            <person name="Zhang D."/>
            <person name="Sun W.-H."/>
            <person name="Liu D.-K."/>
            <person name="Li Y."/>
            <person name="Chen G.-Z."/>
            <person name="Liu X.-D."/>
            <person name="Liao X.-Y."/>
            <person name="Jiang Y.-T."/>
            <person name="Yu X."/>
            <person name="Hao Y."/>
            <person name="Huang J."/>
            <person name="Zhao X.-W."/>
            <person name="Ke S."/>
            <person name="Chen Y.-Y."/>
            <person name="Wu W.-L."/>
            <person name="Hsu J.-L."/>
            <person name="Lin Y.-F."/>
            <person name="Huang M.-D."/>
            <person name="Li C.-Y."/>
            <person name="Huang L."/>
            <person name="Wang Z.-W."/>
            <person name="Zhao X."/>
            <person name="Zhong W.-Y."/>
            <person name="Peng D.-H."/>
            <person name="Ahmad S."/>
            <person name="Lan S."/>
            <person name="Zhang J.-S."/>
            <person name="Tsai W.-C."/>
            <person name="Van De Peer Y."/>
            <person name="Liu Z.-J."/>
        </authorList>
    </citation>
    <scope>NUCLEOTIDE SEQUENCE</scope>
    <source>
        <strain evidence="4">CP</strain>
        <tissue evidence="4">Leaves</tissue>
    </source>
</reference>
<keyword evidence="1" id="KW-0175">Coiled coil</keyword>
<evidence type="ECO:0000259" key="3">
    <source>
        <dbReference type="Pfam" id="PF07460"/>
    </source>
</evidence>
<dbReference type="EMBL" id="JAUJYO010000006">
    <property type="protein sequence ID" value="KAK1314006.1"/>
    <property type="molecule type" value="Genomic_DNA"/>
</dbReference>
<dbReference type="AlphaFoldDB" id="A0AAV9EKL2"/>
<dbReference type="PANTHER" id="PTHR34199:SF2">
    <property type="entry name" value="NUMOD3 MOTIF FAMILY PROTEIN, EXPRESSED"/>
    <property type="match status" value="1"/>
</dbReference>
<feature type="domain" description="Nuclease associated modular" evidence="3">
    <location>
        <begin position="118"/>
        <end position="144"/>
    </location>
</feature>
<comment type="caution">
    <text evidence="4">The sequence shown here is derived from an EMBL/GenBank/DDBJ whole genome shotgun (WGS) entry which is preliminary data.</text>
</comment>
<sequence length="577" mass="64989">MPSLDIAELHSSFCNHLAAPRAHIPFHGKTPSLAAPWKESIFIQRKTNYIPKCLERQTMQPVRAIATIEQKSFIQIEDRAMHEPNILLVSDSDAQTSHNTSSEDSHGMDDRERLRRMRISKANKGNVPWNKGRKHSAETLQRIRERTKLAMQDPKVPATVLVQTHKNSHDGIDETRVKIAVGVREGWQRRRERLKLQETCYFEWQNILAEASKRGFTGEDELQWNSYEMLDEQLNKEWTESIEQRKSSPRPKGSRRAPKSIEQRRKISQAISAKWADPDYRGRVCSALSKYHGTPVGVETKQRRKPAGETPSVKKNPVKKKDTVPNKIIRTETKNARKGNSKRKKNSAPTYKDPLADSKLEMIKNMRAQRAAMETKKRTATERAKLLIAEAEKAAKVLEEAALKSPLAQASLLETRKLIAEATRSIEIIENGQITSGDSGRGTYLESDRLENQVNGELDVTNPIKFSGKQINGTHSPSLNRNDMGDFNFDTYTLQNVLNGRESPPAIAHSENSTERINGLVSKELLNEAPVATSNLNGSVKHGSNMEVSAVSEAGNSAFSVRKKKWVCGRLVEVEEN</sequence>
<name>A0AAV9EKL2_ACOCL</name>
<evidence type="ECO:0000313" key="4">
    <source>
        <dbReference type="EMBL" id="KAK1314006.1"/>
    </source>
</evidence>
<feature type="compositionally biased region" description="Basic residues" evidence="2">
    <location>
        <begin position="247"/>
        <end position="258"/>
    </location>
</feature>
<evidence type="ECO:0000256" key="2">
    <source>
        <dbReference type="SAM" id="MobiDB-lite"/>
    </source>
</evidence>
<feature type="region of interest" description="Disordered" evidence="2">
    <location>
        <begin position="239"/>
        <end position="268"/>
    </location>
</feature>
<evidence type="ECO:0000313" key="5">
    <source>
        <dbReference type="Proteomes" id="UP001180020"/>
    </source>
</evidence>
<gene>
    <name evidence="4" type="ORF">QJS10_CPA06g02571</name>
</gene>
<organism evidence="4 5">
    <name type="scientific">Acorus calamus</name>
    <name type="common">Sweet flag</name>
    <dbReference type="NCBI Taxonomy" id="4465"/>
    <lineage>
        <taxon>Eukaryota</taxon>
        <taxon>Viridiplantae</taxon>
        <taxon>Streptophyta</taxon>
        <taxon>Embryophyta</taxon>
        <taxon>Tracheophyta</taxon>
        <taxon>Spermatophyta</taxon>
        <taxon>Magnoliopsida</taxon>
        <taxon>Liliopsida</taxon>
        <taxon>Acoraceae</taxon>
        <taxon>Acorus</taxon>
    </lineage>
</organism>
<dbReference type="PANTHER" id="PTHR34199">
    <property type="entry name" value="NUMOD3 MOTIF FAMILY PROTEIN, EXPRESSED"/>
    <property type="match status" value="1"/>
</dbReference>
<feature type="region of interest" description="Disordered" evidence="2">
    <location>
        <begin position="90"/>
        <end position="112"/>
    </location>
</feature>
<dbReference type="InterPro" id="IPR003611">
    <property type="entry name" value="NUMOD3"/>
</dbReference>
<reference evidence="4" key="1">
    <citation type="journal article" date="2023" name="Nat. Commun.">
        <title>Diploid and tetraploid genomes of Acorus and the evolution of monocots.</title>
        <authorList>
            <person name="Ma L."/>
            <person name="Liu K.W."/>
            <person name="Li Z."/>
            <person name="Hsiao Y.Y."/>
            <person name="Qi Y."/>
            <person name="Fu T."/>
            <person name="Tang G.D."/>
            <person name="Zhang D."/>
            <person name="Sun W.H."/>
            <person name="Liu D.K."/>
            <person name="Li Y."/>
            <person name="Chen G.Z."/>
            <person name="Liu X.D."/>
            <person name="Liao X.Y."/>
            <person name="Jiang Y.T."/>
            <person name="Yu X."/>
            <person name="Hao Y."/>
            <person name="Huang J."/>
            <person name="Zhao X.W."/>
            <person name="Ke S."/>
            <person name="Chen Y.Y."/>
            <person name="Wu W.L."/>
            <person name="Hsu J.L."/>
            <person name="Lin Y.F."/>
            <person name="Huang M.D."/>
            <person name="Li C.Y."/>
            <person name="Huang L."/>
            <person name="Wang Z.W."/>
            <person name="Zhao X."/>
            <person name="Zhong W.Y."/>
            <person name="Peng D.H."/>
            <person name="Ahmad S."/>
            <person name="Lan S."/>
            <person name="Zhang J.S."/>
            <person name="Tsai W.C."/>
            <person name="Van de Peer Y."/>
            <person name="Liu Z.J."/>
        </authorList>
    </citation>
    <scope>NUCLEOTIDE SEQUENCE</scope>
    <source>
        <strain evidence="4">CP</strain>
    </source>
</reference>
<feature type="coiled-coil region" evidence="1">
    <location>
        <begin position="363"/>
        <end position="401"/>
    </location>
</feature>
<evidence type="ECO:0000256" key="1">
    <source>
        <dbReference type="SAM" id="Coils"/>
    </source>
</evidence>
<dbReference type="GO" id="GO:0003677">
    <property type="term" value="F:DNA binding"/>
    <property type="evidence" value="ECO:0007669"/>
    <property type="project" value="InterPro"/>
</dbReference>
<keyword evidence="5" id="KW-1185">Reference proteome</keyword>
<dbReference type="Proteomes" id="UP001180020">
    <property type="component" value="Unassembled WGS sequence"/>
</dbReference>
<protein>
    <recommendedName>
        <fullName evidence="3">Nuclease associated modular domain-containing protein</fullName>
    </recommendedName>
</protein>
<feature type="compositionally biased region" description="Basic residues" evidence="2">
    <location>
        <begin position="336"/>
        <end position="346"/>
    </location>
</feature>
<accession>A0AAV9EKL2</accession>